<keyword evidence="3 8" id="KW-1134">Transmembrane beta strand</keyword>
<dbReference type="Gene3D" id="2.170.130.10">
    <property type="entry name" value="TonB-dependent receptor, plug domain"/>
    <property type="match status" value="1"/>
</dbReference>
<feature type="region of interest" description="Disordered" evidence="10">
    <location>
        <begin position="32"/>
        <end position="61"/>
    </location>
</feature>
<evidence type="ECO:0000256" key="8">
    <source>
        <dbReference type="PROSITE-ProRule" id="PRU01360"/>
    </source>
</evidence>
<accession>A0ABY5T0V0</accession>
<keyword evidence="7 8" id="KW-0998">Cell outer membrane</keyword>
<feature type="compositionally biased region" description="Polar residues" evidence="10">
    <location>
        <begin position="45"/>
        <end position="61"/>
    </location>
</feature>
<keyword evidence="4 8" id="KW-0812">Transmembrane</keyword>
<name>A0ABY5T0V0_9SPHN</name>
<sequence length="1082" mass="115915">MKTNFAARGGRAALCASVGLAALVLSAPGFAQDTSSVEDDDPETLGQNETELESGQQATSTGTIVVTGSRIRDPGVVSSVPVTSLGVQDLLDGGDLTVGDALNQLPALRSTFSQANSTRFIGTAGLNLLDLRGLGSERTLVLVNGRRHVTSTPGDFRVDTNTIPVDLLERTDVITGANSAIYGSDAVAGVVNFVLKEDFEGIKLRGQGGISDRGDRGSYFVSGVAGKNFADNRGNIAFAAEYARNNPVFFADRPDQTGAFNGAPGFNTVDTDIQCADTNGDGTPDAGSVPFCDPAVVNNSDGIFDTRFFENGTKFGFISLGGTTSPACPAATATNAARRAAVCTGETSPTGGRLGRAFVFLPDGSLVADPITADLRSVGGGRFGGLTATGLEGAMLLPGLERYAGNLLFNFEVSPAFRPFAEAKYVRIEANQTSTQPTFVAGALSPVFSTSNPFLTPQARAQLNLITGGAATFSLNRFNNDIGTRAEDHERETYRIVGGVRGDFGPTSNFFYEVALNYGRTDTFYETGGNVLVDNFNNAANAVRNGAGQIVCGINADADPTNDDAACVPINLFGQGAPSAAAIDYVLYTSSREERAEQFQAVASLSGTTETFFELPGGPVSFAVGAEYRRETAFTDYDDVTQSGATFLNAFDTFDPPALKVAEAFGEVRLPILADRPFFEELSVQAAGRVSDYDALEDLVFTYNVGAVYAPIQDVRFRVSYGRSVRAPNLNDLYATRAQTFANNFQDPCDQRFINDNPNRAARCAEAGIPTQLTLPDGSVVPFTNAPTSGISGFNQGNINLEPEVSNSLTIGAVFQPRFLPGFSLTVDYYDVEITQAIAGLSGQGIVNRCYDDPVTLDNPFCDAVFRRRSSNPLIDFTFDGQSGRRFAGLEDIVFPIVGPGFLNQPFNFQSLQASGIDFDAVYRTGVTDDVDLSLRAIVTHVIKRRDFTFISDPDRATRLEGVVGDPEWAGNFSANLDFGQFDIGYDLRFLDRQTIGAWEQQNSFQGRPPENVDVREEVRYPRQFYHDVRVRFEVNDEFNFYGGVDNLTDELPPFGATGTGGATAIFPVQGRTFYAGAEVTF</sequence>
<feature type="domain" description="TonB-dependent receptor plug" evidence="13">
    <location>
        <begin position="79"/>
        <end position="190"/>
    </location>
</feature>
<evidence type="ECO:0000256" key="11">
    <source>
        <dbReference type="SAM" id="SignalP"/>
    </source>
</evidence>
<comment type="similarity">
    <text evidence="8 9">Belongs to the TonB-dependent receptor family.</text>
</comment>
<dbReference type="Pfam" id="PF07715">
    <property type="entry name" value="Plug"/>
    <property type="match status" value="1"/>
</dbReference>
<keyword evidence="11" id="KW-0732">Signal</keyword>
<evidence type="ECO:0000256" key="9">
    <source>
        <dbReference type="RuleBase" id="RU003357"/>
    </source>
</evidence>
<dbReference type="PANTHER" id="PTHR47234">
    <property type="match status" value="1"/>
</dbReference>
<comment type="subcellular location">
    <subcellularLocation>
        <location evidence="1 8">Cell outer membrane</location>
        <topology evidence="1 8">Multi-pass membrane protein</topology>
    </subcellularLocation>
</comment>
<dbReference type="InterPro" id="IPR037066">
    <property type="entry name" value="Plug_dom_sf"/>
</dbReference>
<organism evidence="14 15">
    <name type="scientific">Qipengyuania spongiae</name>
    <dbReference type="NCBI Taxonomy" id="2909673"/>
    <lineage>
        <taxon>Bacteria</taxon>
        <taxon>Pseudomonadati</taxon>
        <taxon>Pseudomonadota</taxon>
        <taxon>Alphaproteobacteria</taxon>
        <taxon>Sphingomonadales</taxon>
        <taxon>Erythrobacteraceae</taxon>
        <taxon>Qipengyuania</taxon>
    </lineage>
</organism>
<feature type="domain" description="TonB-dependent receptor-like beta-barrel" evidence="12">
    <location>
        <begin position="476"/>
        <end position="1048"/>
    </location>
</feature>
<keyword evidence="2 8" id="KW-0813">Transport</keyword>
<keyword evidence="5 9" id="KW-0798">TonB box</keyword>
<evidence type="ECO:0000313" key="15">
    <source>
        <dbReference type="Proteomes" id="UP001065265"/>
    </source>
</evidence>
<keyword evidence="6 8" id="KW-0472">Membrane</keyword>
<dbReference type="InterPro" id="IPR039426">
    <property type="entry name" value="TonB-dep_rcpt-like"/>
</dbReference>
<keyword evidence="14" id="KW-0675">Receptor</keyword>
<dbReference type="InterPro" id="IPR036942">
    <property type="entry name" value="Beta-barrel_TonB_sf"/>
</dbReference>
<proteinExistence type="inferred from homology"/>
<evidence type="ECO:0000256" key="2">
    <source>
        <dbReference type="ARBA" id="ARBA00022448"/>
    </source>
</evidence>
<evidence type="ECO:0000256" key="3">
    <source>
        <dbReference type="ARBA" id="ARBA00022452"/>
    </source>
</evidence>
<dbReference type="RefSeq" id="WP_265560700.1">
    <property type="nucleotide sequence ID" value="NZ_CP092471.1"/>
</dbReference>
<evidence type="ECO:0000313" key="14">
    <source>
        <dbReference type="EMBL" id="UVI40422.1"/>
    </source>
</evidence>
<dbReference type="InterPro" id="IPR000531">
    <property type="entry name" value="Beta-barrel_TonB"/>
</dbReference>
<feature type="chain" id="PRO_5046919126" evidence="11">
    <location>
        <begin position="32"/>
        <end position="1082"/>
    </location>
</feature>
<protein>
    <submittedName>
        <fullName evidence="14">TonB-dependent receptor</fullName>
    </submittedName>
</protein>
<evidence type="ECO:0000256" key="7">
    <source>
        <dbReference type="ARBA" id="ARBA00023237"/>
    </source>
</evidence>
<evidence type="ECO:0000259" key="13">
    <source>
        <dbReference type="Pfam" id="PF07715"/>
    </source>
</evidence>
<evidence type="ECO:0000256" key="6">
    <source>
        <dbReference type="ARBA" id="ARBA00023136"/>
    </source>
</evidence>
<evidence type="ECO:0000256" key="1">
    <source>
        <dbReference type="ARBA" id="ARBA00004571"/>
    </source>
</evidence>
<dbReference type="PANTHER" id="PTHR47234:SF2">
    <property type="entry name" value="TONB-DEPENDENT RECEPTOR"/>
    <property type="match status" value="1"/>
</dbReference>
<feature type="signal peptide" evidence="11">
    <location>
        <begin position="1"/>
        <end position="31"/>
    </location>
</feature>
<dbReference type="EMBL" id="CP092471">
    <property type="protein sequence ID" value="UVI40422.1"/>
    <property type="molecule type" value="Genomic_DNA"/>
</dbReference>
<evidence type="ECO:0000259" key="12">
    <source>
        <dbReference type="Pfam" id="PF00593"/>
    </source>
</evidence>
<keyword evidence="15" id="KW-1185">Reference proteome</keyword>
<evidence type="ECO:0000256" key="4">
    <source>
        <dbReference type="ARBA" id="ARBA00022692"/>
    </source>
</evidence>
<dbReference type="Proteomes" id="UP001065265">
    <property type="component" value="Chromosome"/>
</dbReference>
<dbReference type="InterPro" id="IPR012910">
    <property type="entry name" value="Plug_dom"/>
</dbReference>
<dbReference type="Gene3D" id="2.40.170.20">
    <property type="entry name" value="TonB-dependent receptor, beta-barrel domain"/>
    <property type="match status" value="1"/>
</dbReference>
<reference evidence="14" key="1">
    <citation type="submission" date="2022-02" db="EMBL/GenBank/DDBJ databases">
        <title>Qipengyuania spongiae sp. nov., isolated from marine sponge.</title>
        <authorList>
            <person name="Li Z."/>
            <person name="Zhang M."/>
        </authorList>
    </citation>
    <scope>NUCLEOTIDE SEQUENCE</scope>
    <source>
        <strain evidence="14">PHS-Z21</strain>
    </source>
</reference>
<evidence type="ECO:0000256" key="5">
    <source>
        <dbReference type="ARBA" id="ARBA00023077"/>
    </source>
</evidence>
<dbReference type="SUPFAM" id="SSF56935">
    <property type="entry name" value="Porins"/>
    <property type="match status" value="1"/>
</dbReference>
<evidence type="ECO:0000256" key="10">
    <source>
        <dbReference type="SAM" id="MobiDB-lite"/>
    </source>
</evidence>
<gene>
    <name evidence="14" type="ORF">L1F33_05625</name>
</gene>
<dbReference type="Pfam" id="PF00593">
    <property type="entry name" value="TonB_dep_Rec_b-barrel"/>
    <property type="match status" value="1"/>
</dbReference>
<dbReference type="PROSITE" id="PS52016">
    <property type="entry name" value="TONB_DEPENDENT_REC_3"/>
    <property type="match status" value="1"/>
</dbReference>